<dbReference type="Pfam" id="PF02436">
    <property type="entry name" value="PYC_OADA"/>
    <property type="match status" value="1"/>
</dbReference>
<dbReference type="Pfam" id="PF00364">
    <property type="entry name" value="Biotin_lipoyl"/>
    <property type="match status" value="1"/>
</dbReference>
<evidence type="ECO:0000313" key="4">
    <source>
        <dbReference type="EMBL" id="GAG01195.1"/>
    </source>
</evidence>
<protein>
    <recommendedName>
        <fullName evidence="3">Lipoyl-binding domain-containing protein</fullName>
    </recommendedName>
</protein>
<evidence type="ECO:0000256" key="1">
    <source>
        <dbReference type="ARBA" id="ARBA00023267"/>
    </source>
</evidence>
<dbReference type="Gene3D" id="2.40.50.100">
    <property type="match status" value="1"/>
</dbReference>
<accession>X0U6J5</accession>
<feature type="region of interest" description="Disordered" evidence="2">
    <location>
        <begin position="164"/>
        <end position="183"/>
    </location>
</feature>
<dbReference type="InterPro" id="IPR003379">
    <property type="entry name" value="Carboxylase_cons_dom"/>
</dbReference>
<dbReference type="PROSITE" id="PS00188">
    <property type="entry name" value="BIOTIN"/>
    <property type="match status" value="1"/>
</dbReference>
<dbReference type="InterPro" id="IPR050709">
    <property type="entry name" value="Biotin_Carboxyl_Carrier/Decarb"/>
</dbReference>
<comment type="caution">
    <text evidence="4">The sequence shown here is derived from an EMBL/GenBank/DDBJ whole genome shotgun (WGS) entry which is preliminary data.</text>
</comment>
<sequence length="261" mass="27456">SAQVKDYVYGLYGKSPASIDPEVQKIVLKGYERGEEPVTCRAADMIEPELEKAKEATEGIAKDIGDVLIYALYPTTGMAFLKAKYGMAPSPPTAEKPKTLEDIKREDELIARAKAGKLMEKAGAKAPTKGLGLRTFNVFVADEYYKVEVEAVGGSAVVASPAPVADPPPAAPPVAEEEAPAPPSVELAEGEAAISAPMPGMVIRYQVEVGAEVKAGDIVVILEAMKMENPLPAPIAGKVKAINFNPGDKVAKDDVLAIIGV</sequence>
<dbReference type="InterPro" id="IPR000089">
    <property type="entry name" value="Biotin_lipoyl"/>
</dbReference>
<feature type="non-terminal residue" evidence="4">
    <location>
        <position position="1"/>
    </location>
</feature>
<dbReference type="PANTHER" id="PTHR45266">
    <property type="entry name" value="OXALOACETATE DECARBOXYLASE ALPHA CHAIN"/>
    <property type="match status" value="1"/>
</dbReference>
<dbReference type="PANTHER" id="PTHR45266:SF3">
    <property type="entry name" value="OXALOACETATE DECARBOXYLASE ALPHA CHAIN"/>
    <property type="match status" value="1"/>
</dbReference>
<keyword evidence="1" id="KW-0092">Biotin</keyword>
<proteinExistence type="predicted"/>
<dbReference type="SUPFAM" id="SSF89000">
    <property type="entry name" value="post-HMGL domain-like"/>
    <property type="match status" value="1"/>
</dbReference>
<feature type="domain" description="Lipoyl-binding" evidence="3">
    <location>
        <begin position="174"/>
        <end position="260"/>
    </location>
</feature>
<dbReference type="GO" id="GO:0003824">
    <property type="term" value="F:catalytic activity"/>
    <property type="evidence" value="ECO:0007669"/>
    <property type="project" value="UniProtKB-ARBA"/>
</dbReference>
<evidence type="ECO:0000259" key="3">
    <source>
        <dbReference type="PROSITE" id="PS50968"/>
    </source>
</evidence>
<gene>
    <name evidence="4" type="ORF">S01H1_41720</name>
</gene>
<dbReference type="PROSITE" id="PS50968">
    <property type="entry name" value="BIOTINYL_LIPOYL"/>
    <property type="match status" value="1"/>
</dbReference>
<organism evidence="4">
    <name type="scientific">marine sediment metagenome</name>
    <dbReference type="NCBI Taxonomy" id="412755"/>
    <lineage>
        <taxon>unclassified sequences</taxon>
        <taxon>metagenomes</taxon>
        <taxon>ecological metagenomes</taxon>
    </lineage>
</organism>
<dbReference type="InterPro" id="IPR011053">
    <property type="entry name" value="Single_hybrid_motif"/>
</dbReference>
<dbReference type="EMBL" id="BARS01026476">
    <property type="protein sequence ID" value="GAG01195.1"/>
    <property type="molecule type" value="Genomic_DNA"/>
</dbReference>
<dbReference type="CDD" id="cd06850">
    <property type="entry name" value="biotinyl_domain"/>
    <property type="match status" value="1"/>
</dbReference>
<evidence type="ECO:0000256" key="2">
    <source>
        <dbReference type="SAM" id="MobiDB-lite"/>
    </source>
</evidence>
<dbReference type="InterPro" id="IPR013785">
    <property type="entry name" value="Aldolase_TIM"/>
</dbReference>
<dbReference type="InterPro" id="IPR001882">
    <property type="entry name" value="Biotin_BS"/>
</dbReference>
<dbReference type="SUPFAM" id="SSF51230">
    <property type="entry name" value="Single hybrid motif"/>
    <property type="match status" value="1"/>
</dbReference>
<reference evidence="4" key="1">
    <citation type="journal article" date="2014" name="Front. Microbiol.">
        <title>High frequency of phylogenetically diverse reductive dehalogenase-homologous genes in deep subseafloor sedimentary metagenomes.</title>
        <authorList>
            <person name="Kawai M."/>
            <person name="Futagami T."/>
            <person name="Toyoda A."/>
            <person name="Takaki Y."/>
            <person name="Nishi S."/>
            <person name="Hori S."/>
            <person name="Arai W."/>
            <person name="Tsubouchi T."/>
            <person name="Morono Y."/>
            <person name="Uchiyama I."/>
            <person name="Ito T."/>
            <person name="Fujiyama A."/>
            <person name="Inagaki F."/>
            <person name="Takami H."/>
        </authorList>
    </citation>
    <scope>NUCLEOTIDE SEQUENCE</scope>
    <source>
        <strain evidence="4">Expedition CK06-06</strain>
    </source>
</reference>
<name>X0U6J5_9ZZZZ</name>
<dbReference type="AlphaFoldDB" id="X0U6J5"/>
<dbReference type="FunFam" id="2.40.50.100:FF:000003">
    <property type="entry name" value="Acetyl-CoA carboxylase biotin carboxyl carrier protein"/>
    <property type="match status" value="1"/>
</dbReference>
<dbReference type="Gene3D" id="3.20.20.70">
    <property type="entry name" value="Aldolase class I"/>
    <property type="match status" value="1"/>
</dbReference>